<dbReference type="AlphaFoldDB" id="A0A9E2KM66"/>
<evidence type="ECO:0000313" key="2">
    <source>
        <dbReference type="EMBL" id="MBU3820354.1"/>
    </source>
</evidence>
<organism evidence="2 3">
    <name type="scientific">Candidatus Faecalibacterium intestinavium</name>
    <dbReference type="NCBI Taxonomy" id="2838580"/>
    <lineage>
        <taxon>Bacteria</taxon>
        <taxon>Bacillati</taxon>
        <taxon>Bacillota</taxon>
        <taxon>Clostridia</taxon>
        <taxon>Eubacteriales</taxon>
        <taxon>Oscillospiraceae</taxon>
        <taxon>Faecalibacterium</taxon>
    </lineage>
</organism>
<dbReference type="InterPro" id="IPR052920">
    <property type="entry name" value="DNA-binding_regulatory"/>
</dbReference>
<dbReference type="Pfam" id="PF00561">
    <property type="entry name" value="Abhydrolase_1"/>
    <property type="match status" value="1"/>
</dbReference>
<proteinExistence type="predicted"/>
<evidence type="ECO:0000313" key="3">
    <source>
        <dbReference type="Proteomes" id="UP000824178"/>
    </source>
</evidence>
<name>A0A9E2KM66_9FIRM</name>
<dbReference type="SUPFAM" id="SSF53474">
    <property type="entry name" value="alpha/beta-Hydrolases"/>
    <property type="match status" value="1"/>
</dbReference>
<comment type="caution">
    <text evidence="2">The sequence shown here is derived from an EMBL/GenBank/DDBJ whole genome shotgun (WGS) entry which is preliminary data.</text>
</comment>
<dbReference type="EMBL" id="JAHLFH010000177">
    <property type="protein sequence ID" value="MBU3820354.1"/>
    <property type="molecule type" value="Genomic_DNA"/>
</dbReference>
<dbReference type="InterPro" id="IPR000073">
    <property type="entry name" value="AB_hydrolase_1"/>
</dbReference>
<accession>A0A9E2KM66</accession>
<keyword evidence="2" id="KW-0378">Hydrolase</keyword>
<dbReference type="PANTHER" id="PTHR43358:SF4">
    <property type="entry name" value="ALPHA_BETA HYDROLASE FOLD-1 DOMAIN-CONTAINING PROTEIN"/>
    <property type="match status" value="1"/>
</dbReference>
<dbReference type="Gene3D" id="3.40.50.1820">
    <property type="entry name" value="alpha/beta hydrolase"/>
    <property type="match status" value="1"/>
</dbReference>
<gene>
    <name evidence="2" type="ORF">H9864_08325</name>
</gene>
<dbReference type="PANTHER" id="PTHR43358">
    <property type="entry name" value="ALPHA/BETA-HYDROLASE"/>
    <property type="match status" value="1"/>
</dbReference>
<protein>
    <submittedName>
        <fullName evidence="2">Alpha/beta hydrolase</fullName>
    </submittedName>
</protein>
<feature type="domain" description="AB hydrolase-1" evidence="1">
    <location>
        <begin position="92"/>
        <end position="200"/>
    </location>
</feature>
<evidence type="ECO:0000259" key="1">
    <source>
        <dbReference type="Pfam" id="PF00561"/>
    </source>
</evidence>
<reference evidence="2" key="2">
    <citation type="submission" date="2021-04" db="EMBL/GenBank/DDBJ databases">
        <authorList>
            <person name="Gilroy R."/>
        </authorList>
    </citation>
    <scope>NUCLEOTIDE SEQUENCE</scope>
    <source>
        <strain evidence="2">742</strain>
    </source>
</reference>
<dbReference type="Proteomes" id="UP000824178">
    <property type="component" value="Unassembled WGS sequence"/>
</dbReference>
<sequence length="310" mass="34390">MLKKAAALAGLVAAAEGLGTVYFYRRTMLRSNAKPERSAKMSGIDWSRYFPLMKENQEWLLAQPHEEVDLCSEDGLRLHGYYFPGPGNKVAICFHGYTSSGMGEYPSLARFFLSRGFGVLIVDQRAHGKSEGQYVGFGCKDRLDAMQWIRWTVDKVGEDAQILLHGGSMGGSTVCMVSGLDLPPQVKGIVSDSAFTSPKEVFTHVLHTMYHLPAFPIIPLSDRINKHLAGYGLDECNAAREVRKAKVPMLFIHGSKDSFVPSWMCDEIYENCAAPKTRMIVEGAGHVESYYKNTQDYQAALDKFMGGIIV</sequence>
<dbReference type="GO" id="GO:0016787">
    <property type="term" value="F:hydrolase activity"/>
    <property type="evidence" value="ECO:0007669"/>
    <property type="project" value="UniProtKB-KW"/>
</dbReference>
<reference evidence="2" key="1">
    <citation type="journal article" date="2021" name="PeerJ">
        <title>Extensive microbial diversity within the chicken gut microbiome revealed by metagenomics and culture.</title>
        <authorList>
            <person name="Gilroy R."/>
            <person name="Ravi A."/>
            <person name="Getino M."/>
            <person name="Pursley I."/>
            <person name="Horton D.L."/>
            <person name="Alikhan N.F."/>
            <person name="Baker D."/>
            <person name="Gharbi K."/>
            <person name="Hall N."/>
            <person name="Watson M."/>
            <person name="Adriaenssens E.M."/>
            <person name="Foster-Nyarko E."/>
            <person name="Jarju S."/>
            <person name="Secka A."/>
            <person name="Antonio M."/>
            <person name="Oren A."/>
            <person name="Chaudhuri R.R."/>
            <person name="La Ragione R."/>
            <person name="Hildebrand F."/>
            <person name="Pallen M.J."/>
        </authorList>
    </citation>
    <scope>NUCLEOTIDE SEQUENCE</scope>
    <source>
        <strain evidence="2">742</strain>
    </source>
</reference>
<dbReference type="InterPro" id="IPR029058">
    <property type="entry name" value="AB_hydrolase_fold"/>
</dbReference>